<dbReference type="OrthoDB" id="9795150at2"/>
<keyword evidence="3" id="KW-0813">Transport</keyword>
<dbReference type="STRING" id="1480694.DC28_06180"/>
<dbReference type="GO" id="GO:0022857">
    <property type="term" value="F:transmembrane transporter activity"/>
    <property type="evidence" value="ECO:0007669"/>
    <property type="project" value="InterPro"/>
</dbReference>
<evidence type="ECO:0000256" key="2">
    <source>
        <dbReference type="ARBA" id="ARBA00008335"/>
    </source>
</evidence>
<dbReference type="Pfam" id="PF07690">
    <property type="entry name" value="MFS_1"/>
    <property type="match status" value="1"/>
</dbReference>
<evidence type="ECO:0000313" key="10">
    <source>
        <dbReference type="Proteomes" id="UP000029692"/>
    </source>
</evidence>
<keyword evidence="4 7" id="KW-0812">Transmembrane</keyword>
<evidence type="ECO:0000259" key="8">
    <source>
        <dbReference type="PROSITE" id="PS50850"/>
    </source>
</evidence>
<dbReference type="InterPro" id="IPR036259">
    <property type="entry name" value="MFS_trans_sf"/>
</dbReference>
<dbReference type="GO" id="GO:0012505">
    <property type="term" value="C:endomembrane system"/>
    <property type="evidence" value="ECO:0007669"/>
    <property type="project" value="UniProtKB-SubCell"/>
</dbReference>
<evidence type="ECO:0000256" key="4">
    <source>
        <dbReference type="ARBA" id="ARBA00022692"/>
    </source>
</evidence>
<dbReference type="Proteomes" id="UP000029692">
    <property type="component" value="Unassembled WGS sequence"/>
</dbReference>
<feature type="transmembrane region" description="Helical" evidence="7">
    <location>
        <begin position="362"/>
        <end position="382"/>
    </location>
</feature>
<sequence>MATLLLVLIYVSFISLGLPDALLGAAWPVMQPEFGVPYGLAGLAQIIISGGTIVSSMVSGAVLKRFGIGKVTAVSVGMTALALLGFSIAPSFWWLLAAALPLGLGAGSVDAGLNSFVASHYESRHMSWLHSFWGVGALGGPLVLSALLYQGFPWRTGYASVGVFQVVLVVVLIAAIPLWSRVRVRAGAEGGGHDHEHIPLFAALKIRGVGFAMLTFLVYCGIEASMGLWGGSYLFKSRGLDPAQAATWVSLFYASITAGRFLTGFLTYRLSNRAMIRGGAVLVLFGVILMLLPLSLPGALTGFLLIGLGCAPIFPCMLHETPVRFGAKHSQAIMGFQMALAYVGSTVLPPLFGLAAGESRFWLLPVFALGYILVLLASTVVLDRQTVQNPQVQDAVVTESP</sequence>
<feature type="transmembrane region" description="Helical" evidence="7">
    <location>
        <begin position="158"/>
        <end position="179"/>
    </location>
</feature>
<dbReference type="InterPro" id="IPR011701">
    <property type="entry name" value="MFS"/>
</dbReference>
<organism evidence="9 10">
    <name type="scientific">Spirochaeta lutea</name>
    <dbReference type="NCBI Taxonomy" id="1480694"/>
    <lineage>
        <taxon>Bacteria</taxon>
        <taxon>Pseudomonadati</taxon>
        <taxon>Spirochaetota</taxon>
        <taxon>Spirochaetia</taxon>
        <taxon>Spirochaetales</taxon>
        <taxon>Spirochaetaceae</taxon>
        <taxon>Spirochaeta</taxon>
    </lineage>
</organism>
<dbReference type="PANTHER" id="PTHR23514">
    <property type="entry name" value="BYPASS OF STOP CODON PROTEIN 6"/>
    <property type="match status" value="1"/>
</dbReference>
<gene>
    <name evidence="9" type="ORF">DC28_06180</name>
</gene>
<dbReference type="Gene3D" id="1.20.1250.20">
    <property type="entry name" value="MFS general substrate transporter like domains"/>
    <property type="match status" value="2"/>
</dbReference>
<evidence type="ECO:0000256" key="1">
    <source>
        <dbReference type="ARBA" id="ARBA00004127"/>
    </source>
</evidence>
<feature type="transmembrane region" description="Helical" evidence="7">
    <location>
        <begin position="209"/>
        <end position="231"/>
    </location>
</feature>
<dbReference type="InterPro" id="IPR051788">
    <property type="entry name" value="MFS_Transporter"/>
</dbReference>
<reference evidence="9 10" key="1">
    <citation type="submission" date="2014-05" db="EMBL/GenBank/DDBJ databases">
        <title>De novo Genome Sequence of Spirocheata sp.</title>
        <authorList>
            <person name="Shivani Y."/>
            <person name="Subhash Y."/>
            <person name="Tushar L."/>
            <person name="Sasikala C."/>
            <person name="Ramana C.V."/>
        </authorList>
    </citation>
    <scope>NUCLEOTIDE SEQUENCE [LARGE SCALE GENOMIC DNA]</scope>
    <source>
        <strain evidence="9 10">JC230</strain>
    </source>
</reference>
<comment type="similarity">
    <text evidence="2">Belongs to the major facilitator superfamily.</text>
</comment>
<protein>
    <submittedName>
        <fullName evidence="9">MFS transporter</fullName>
    </submittedName>
</protein>
<dbReference type="AlphaFoldDB" id="A0A098QXM8"/>
<feature type="transmembrane region" description="Helical" evidence="7">
    <location>
        <begin position="92"/>
        <end position="116"/>
    </location>
</feature>
<evidence type="ECO:0000256" key="7">
    <source>
        <dbReference type="SAM" id="Phobius"/>
    </source>
</evidence>
<evidence type="ECO:0000256" key="3">
    <source>
        <dbReference type="ARBA" id="ARBA00022448"/>
    </source>
</evidence>
<feature type="transmembrane region" description="Helical" evidence="7">
    <location>
        <begin position="243"/>
        <end position="262"/>
    </location>
</feature>
<evidence type="ECO:0000256" key="5">
    <source>
        <dbReference type="ARBA" id="ARBA00022989"/>
    </source>
</evidence>
<feature type="transmembrane region" description="Helical" evidence="7">
    <location>
        <begin position="128"/>
        <end position="152"/>
    </location>
</feature>
<feature type="transmembrane region" description="Helical" evidence="7">
    <location>
        <begin position="66"/>
        <end position="86"/>
    </location>
</feature>
<keyword evidence="10" id="KW-1185">Reference proteome</keyword>
<dbReference type="GO" id="GO:0016020">
    <property type="term" value="C:membrane"/>
    <property type="evidence" value="ECO:0007669"/>
    <property type="project" value="TreeGrafter"/>
</dbReference>
<proteinExistence type="inferred from homology"/>
<name>A0A098QXM8_9SPIO</name>
<dbReference type="InterPro" id="IPR020846">
    <property type="entry name" value="MFS_dom"/>
</dbReference>
<dbReference type="RefSeq" id="WP_037546885.1">
    <property type="nucleotide sequence ID" value="NZ_JNUP01000049.1"/>
</dbReference>
<keyword evidence="5 7" id="KW-1133">Transmembrane helix</keyword>
<accession>A0A098QXM8</accession>
<dbReference type="EMBL" id="JNUP01000049">
    <property type="protein sequence ID" value="KGE72640.1"/>
    <property type="molecule type" value="Genomic_DNA"/>
</dbReference>
<feature type="transmembrane region" description="Helical" evidence="7">
    <location>
        <begin position="298"/>
        <end position="318"/>
    </location>
</feature>
<keyword evidence="6 7" id="KW-0472">Membrane</keyword>
<evidence type="ECO:0000256" key="6">
    <source>
        <dbReference type="ARBA" id="ARBA00023136"/>
    </source>
</evidence>
<dbReference type="PROSITE" id="PS50850">
    <property type="entry name" value="MFS"/>
    <property type="match status" value="1"/>
</dbReference>
<dbReference type="PANTHER" id="PTHR23514:SF3">
    <property type="entry name" value="BYPASS OF STOP CODON PROTEIN 6"/>
    <property type="match status" value="1"/>
</dbReference>
<feature type="transmembrane region" description="Helical" evidence="7">
    <location>
        <begin position="34"/>
        <end position="54"/>
    </location>
</feature>
<dbReference type="SUPFAM" id="SSF103473">
    <property type="entry name" value="MFS general substrate transporter"/>
    <property type="match status" value="1"/>
</dbReference>
<comment type="caution">
    <text evidence="9">The sequence shown here is derived from an EMBL/GenBank/DDBJ whole genome shotgun (WGS) entry which is preliminary data.</text>
</comment>
<feature type="transmembrane region" description="Helical" evidence="7">
    <location>
        <begin position="274"/>
        <end position="292"/>
    </location>
</feature>
<dbReference type="eggNOG" id="COG0738">
    <property type="taxonomic scope" value="Bacteria"/>
</dbReference>
<feature type="domain" description="Major facilitator superfamily (MFS) profile" evidence="8">
    <location>
        <begin position="5"/>
        <end position="386"/>
    </location>
</feature>
<feature type="transmembrane region" description="Helical" evidence="7">
    <location>
        <begin position="339"/>
        <end position="356"/>
    </location>
</feature>
<evidence type="ECO:0000313" key="9">
    <source>
        <dbReference type="EMBL" id="KGE72640.1"/>
    </source>
</evidence>
<comment type="subcellular location">
    <subcellularLocation>
        <location evidence="1">Endomembrane system</location>
        <topology evidence="1">Multi-pass membrane protein</topology>
    </subcellularLocation>
</comment>